<dbReference type="EMBL" id="BAUT01000041">
    <property type="protein sequence ID" value="GAE27184.1"/>
    <property type="molecule type" value="Genomic_DNA"/>
</dbReference>
<protein>
    <recommendedName>
        <fullName evidence="1">Ketopantoate reductase N-terminal domain-containing protein</fullName>
    </recommendedName>
</protein>
<dbReference type="OrthoDB" id="9800163at2"/>
<comment type="caution">
    <text evidence="2">The sequence shown here is derived from an EMBL/GenBank/DDBJ whole genome shotgun (WGS) entry which is preliminary data.</text>
</comment>
<sequence>MKIIIVGAGAVGGFIGGLLQQAGNDVTFLARGRHLEKMKENGLTVNHEDETIKVSGNFSDDFSTVAGAIC</sequence>
<dbReference type="RefSeq" id="WP_034748001.1">
    <property type="nucleotide sequence ID" value="NZ_BAUT01000041.1"/>
</dbReference>
<dbReference type="InterPro" id="IPR036291">
    <property type="entry name" value="NAD(P)-bd_dom_sf"/>
</dbReference>
<proteinExistence type="predicted"/>
<evidence type="ECO:0000313" key="3">
    <source>
        <dbReference type="Proteomes" id="UP000018890"/>
    </source>
</evidence>
<evidence type="ECO:0000259" key="1">
    <source>
        <dbReference type="Pfam" id="PF02558"/>
    </source>
</evidence>
<dbReference type="SUPFAM" id="SSF51735">
    <property type="entry name" value="NAD(P)-binding Rossmann-fold domains"/>
    <property type="match status" value="1"/>
</dbReference>
<keyword evidence="3" id="KW-1185">Reference proteome</keyword>
<dbReference type="Gene3D" id="3.40.50.720">
    <property type="entry name" value="NAD(P)-binding Rossmann-like Domain"/>
    <property type="match status" value="1"/>
</dbReference>
<dbReference type="Pfam" id="PF02558">
    <property type="entry name" value="ApbA"/>
    <property type="match status" value="1"/>
</dbReference>
<reference evidence="2" key="1">
    <citation type="journal article" date="2014" name="Genome Announc.">
        <title>Draft Genome Sequences of Three Alkaliphilic Bacillus Strains, Bacillus wakoensis JCM 9140T, Bacillus akibai JCM 9157T, and Bacillus hemicellulosilyticus JCM 9152T.</title>
        <authorList>
            <person name="Yuki M."/>
            <person name="Oshima K."/>
            <person name="Suda W."/>
            <person name="Oshida Y."/>
            <person name="Kitamura K."/>
            <person name="Iida T."/>
            <person name="Hattori M."/>
            <person name="Ohkuma M."/>
        </authorList>
    </citation>
    <scope>NUCLEOTIDE SEQUENCE [LARGE SCALE GENOMIC DNA]</scope>
    <source>
        <strain evidence="2">JCM 9140</strain>
    </source>
</reference>
<feature type="domain" description="Ketopantoate reductase N-terminal" evidence="1">
    <location>
        <begin position="3"/>
        <end position="58"/>
    </location>
</feature>
<gene>
    <name evidence="2" type="ORF">JCM9140_3305</name>
</gene>
<dbReference type="InterPro" id="IPR013332">
    <property type="entry name" value="KPR_N"/>
</dbReference>
<dbReference type="Proteomes" id="UP000018890">
    <property type="component" value="Unassembled WGS sequence"/>
</dbReference>
<dbReference type="STRING" id="1236970.JCM9140_3305"/>
<name>W4Q724_9BACI</name>
<organism evidence="2 3">
    <name type="scientific">Halalkalibacter wakoensis JCM 9140</name>
    <dbReference type="NCBI Taxonomy" id="1236970"/>
    <lineage>
        <taxon>Bacteria</taxon>
        <taxon>Bacillati</taxon>
        <taxon>Bacillota</taxon>
        <taxon>Bacilli</taxon>
        <taxon>Bacillales</taxon>
        <taxon>Bacillaceae</taxon>
        <taxon>Halalkalibacter</taxon>
    </lineage>
</organism>
<accession>W4Q724</accession>
<dbReference type="AlphaFoldDB" id="W4Q724"/>
<evidence type="ECO:0000313" key="2">
    <source>
        <dbReference type="EMBL" id="GAE27184.1"/>
    </source>
</evidence>